<name>K1SPY2_9ZZZZ</name>
<dbReference type="EMBL" id="AJWZ01010129">
    <property type="protein sequence ID" value="EKC49341.1"/>
    <property type="molecule type" value="Genomic_DNA"/>
</dbReference>
<sequence length="66" mass="7579">MTKKQKTVLYRIIASAILILGISILCEFADVNIWGQVVLYLIPYFVIGYDILRKAFKGILNKQVFD</sequence>
<organism evidence="2">
    <name type="scientific">human gut metagenome</name>
    <dbReference type="NCBI Taxonomy" id="408170"/>
    <lineage>
        <taxon>unclassified sequences</taxon>
        <taxon>metagenomes</taxon>
        <taxon>organismal metagenomes</taxon>
    </lineage>
</organism>
<evidence type="ECO:0000256" key="1">
    <source>
        <dbReference type="SAM" id="Phobius"/>
    </source>
</evidence>
<feature type="non-terminal residue" evidence="2">
    <location>
        <position position="66"/>
    </location>
</feature>
<accession>K1SPY2</accession>
<keyword evidence="1" id="KW-0472">Membrane</keyword>
<feature type="transmembrane region" description="Helical" evidence="1">
    <location>
        <begin position="7"/>
        <end position="25"/>
    </location>
</feature>
<dbReference type="AlphaFoldDB" id="K1SPY2"/>
<keyword evidence="1" id="KW-1133">Transmembrane helix</keyword>
<evidence type="ECO:0000313" key="2">
    <source>
        <dbReference type="EMBL" id="EKC49341.1"/>
    </source>
</evidence>
<protein>
    <submittedName>
        <fullName evidence="2">Uncharacterized protein</fullName>
    </submittedName>
</protein>
<keyword evidence="1" id="KW-0812">Transmembrane</keyword>
<proteinExistence type="predicted"/>
<gene>
    <name evidence="2" type="ORF">OBE_14689</name>
</gene>
<reference evidence="2" key="1">
    <citation type="journal article" date="2013" name="Environ. Microbiol.">
        <title>Microbiota from the distal guts of lean and obese adolescents exhibit partial functional redundancy besides clear differences in community structure.</title>
        <authorList>
            <person name="Ferrer M."/>
            <person name="Ruiz A."/>
            <person name="Lanza F."/>
            <person name="Haange S.B."/>
            <person name="Oberbach A."/>
            <person name="Till H."/>
            <person name="Bargiela R."/>
            <person name="Campoy C."/>
            <person name="Segura M.T."/>
            <person name="Richter M."/>
            <person name="von Bergen M."/>
            <person name="Seifert J."/>
            <person name="Suarez A."/>
        </authorList>
    </citation>
    <scope>NUCLEOTIDE SEQUENCE</scope>
</reference>
<comment type="caution">
    <text evidence="2">The sequence shown here is derived from an EMBL/GenBank/DDBJ whole genome shotgun (WGS) entry which is preliminary data.</text>
</comment>
<feature type="transmembrane region" description="Helical" evidence="1">
    <location>
        <begin position="31"/>
        <end position="52"/>
    </location>
</feature>